<feature type="domain" description="ATP-dependent DNA ligase family profile" evidence="5">
    <location>
        <begin position="106"/>
        <end position="235"/>
    </location>
</feature>
<comment type="catalytic activity">
    <reaction evidence="4">
        <text>ATP + (deoxyribonucleotide)n-3'-hydroxyl + 5'-phospho-(deoxyribonucleotide)m = (deoxyribonucleotide)n+m + AMP + diphosphate.</text>
        <dbReference type="EC" id="6.5.1.1"/>
    </reaction>
</comment>
<dbReference type="PROSITE" id="PS50160">
    <property type="entry name" value="DNA_LIGASE_A3"/>
    <property type="match status" value="1"/>
</dbReference>
<dbReference type="Proteomes" id="UP000245711">
    <property type="component" value="Plasmid pRB11"/>
</dbReference>
<keyword evidence="7" id="KW-1185">Reference proteome</keyword>
<dbReference type="PANTHER" id="PTHR45674">
    <property type="entry name" value="DNA LIGASE 1/3 FAMILY MEMBER"/>
    <property type="match status" value="1"/>
</dbReference>
<dbReference type="GO" id="GO:0003910">
    <property type="term" value="F:DNA ligase (ATP) activity"/>
    <property type="evidence" value="ECO:0007669"/>
    <property type="project" value="UniProtKB-EC"/>
</dbReference>
<dbReference type="InterPro" id="IPR012310">
    <property type="entry name" value="DNA_ligase_ATP-dep_cent"/>
</dbReference>
<evidence type="ECO:0000256" key="1">
    <source>
        <dbReference type="ARBA" id="ARBA00007572"/>
    </source>
</evidence>
<geneLocation type="plasmid" evidence="7">
    <name>prb11</name>
</geneLocation>
<keyword evidence="6" id="KW-0614">Plasmid</keyword>
<accession>A0A2S2C7Z8</accession>
<dbReference type="Gene3D" id="2.40.50.140">
    <property type="entry name" value="Nucleic acid-binding proteins"/>
    <property type="match status" value="1"/>
</dbReference>
<dbReference type="SUPFAM" id="SSF50249">
    <property type="entry name" value="Nucleic acid-binding proteins"/>
    <property type="match status" value="1"/>
</dbReference>
<comment type="similarity">
    <text evidence="1">Belongs to the ATP-dependent DNA ligase family.</text>
</comment>
<dbReference type="EMBL" id="CP021357">
    <property type="protein sequence ID" value="AWK76986.1"/>
    <property type="molecule type" value="Genomic_DNA"/>
</dbReference>
<dbReference type="CDD" id="cd07906">
    <property type="entry name" value="Adenylation_DNA_ligase_LigD_LigC"/>
    <property type="match status" value="1"/>
</dbReference>
<evidence type="ECO:0000256" key="4">
    <source>
        <dbReference type="ARBA" id="ARBA00034003"/>
    </source>
</evidence>
<name>A0A2S2C7Z8_9NOCA</name>
<sequence>MRLIAPMLATAGALPDDPAERPWSFEMKYDGCRMLASVGGGREPVLWTRALNVVTPSYPEIAEALTAAFGGRGRIVLDGEIVVLDHGRPSFGLLQRRLGVAHATKPLQRRIPVTFLPFDVLVLGDLDLMSASYLDRRAELAVLDSIIQDVGGLPITVPPHWENQSSKIMLNAARSAGMEGILVKRSTSIYLPGQRSRSWIKHAIRTRSSVLVIGFVGSSRSVAALILGAYDAENRLIQVGSVSSGLTVPMRRQLREDFRPLERPSSPLTDPSAAAETFPGIQWLTPRLVVDVAYRAHTAGGLRHPSLKGRRFDVDFQSVRAEDL</sequence>
<dbReference type="KEGG" id="roz:CBI38_36905"/>
<dbReference type="Pfam" id="PF04679">
    <property type="entry name" value="DNA_ligase_A_C"/>
    <property type="match status" value="1"/>
</dbReference>
<dbReference type="InterPro" id="IPR012309">
    <property type="entry name" value="DNA_ligase_ATP-dep_C"/>
</dbReference>
<evidence type="ECO:0000256" key="2">
    <source>
        <dbReference type="ARBA" id="ARBA00012727"/>
    </source>
</evidence>
<dbReference type="GO" id="GO:0005524">
    <property type="term" value="F:ATP binding"/>
    <property type="evidence" value="ECO:0007669"/>
    <property type="project" value="InterPro"/>
</dbReference>
<dbReference type="InterPro" id="IPR012340">
    <property type="entry name" value="NA-bd_OB-fold"/>
</dbReference>
<keyword evidence="3 6" id="KW-0436">Ligase</keyword>
<dbReference type="Pfam" id="PF01068">
    <property type="entry name" value="DNA_ligase_A_M"/>
    <property type="match status" value="1"/>
</dbReference>
<reference evidence="6 7" key="1">
    <citation type="submission" date="2017-05" db="EMBL/GenBank/DDBJ databases">
        <title>Isolation of Rhodococcus sp. S2-17 biodegrading of BP-3.</title>
        <authorList>
            <person name="Lee Y."/>
            <person name="Kim K.H."/>
            <person name="Chun B.H."/>
            <person name="Jung H.S."/>
            <person name="Jeon C.O."/>
        </authorList>
    </citation>
    <scope>NUCLEOTIDE SEQUENCE [LARGE SCALE GENOMIC DNA]</scope>
    <source>
        <strain evidence="6 7">S2-17</strain>
        <plasmid evidence="7">prb11</plasmid>
    </source>
</reference>
<dbReference type="GO" id="GO:0006281">
    <property type="term" value="P:DNA repair"/>
    <property type="evidence" value="ECO:0007669"/>
    <property type="project" value="InterPro"/>
</dbReference>
<proteinExistence type="inferred from homology"/>
<dbReference type="EC" id="6.5.1.1" evidence="2"/>
<dbReference type="GO" id="GO:0006310">
    <property type="term" value="P:DNA recombination"/>
    <property type="evidence" value="ECO:0007669"/>
    <property type="project" value="InterPro"/>
</dbReference>
<organism evidence="6 7">
    <name type="scientific">Rhodococcus oxybenzonivorans</name>
    <dbReference type="NCBI Taxonomy" id="1990687"/>
    <lineage>
        <taxon>Bacteria</taxon>
        <taxon>Bacillati</taxon>
        <taxon>Actinomycetota</taxon>
        <taxon>Actinomycetes</taxon>
        <taxon>Mycobacteriales</taxon>
        <taxon>Nocardiaceae</taxon>
        <taxon>Rhodococcus</taxon>
    </lineage>
</organism>
<evidence type="ECO:0000256" key="3">
    <source>
        <dbReference type="ARBA" id="ARBA00022598"/>
    </source>
</evidence>
<evidence type="ECO:0000313" key="7">
    <source>
        <dbReference type="Proteomes" id="UP000245711"/>
    </source>
</evidence>
<dbReference type="Gene3D" id="3.30.1490.70">
    <property type="match status" value="1"/>
</dbReference>
<dbReference type="RefSeq" id="WP_109336391.1">
    <property type="nucleotide sequence ID" value="NZ_CP021357.1"/>
</dbReference>
<dbReference type="CDD" id="cd07971">
    <property type="entry name" value="OBF_DNA_ligase_LigD"/>
    <property type="match status" value="1"/>
</dbReference>
<dbReference type="InterPro" id="IPR050191">
    <property type="entry name" value="ATP-dep_DNA_ligase"/>
</dbReference>
<dbReference type="Gene3D" id="3.30.470.30">
    <property type="entry name" value="DNA ligase/mRNA capping enzyme"/>
    <property type="match status" value="1"/>
</dbReference>
<dbReference type="AlphaFoldDB" id="A0A2S2C7Z8"/>
<dbReference type="SUPFAM" id="SSF56091">
    <property type="entry name" value="DNA ligase/mRNA capping enzyme, catalytic domain"/>
    <property type="match status" value="1"/>
</dbReference>
<gene>
    <name evidence="6" type="ORF">CBI38_36905</name>
</gene>
<evidence type="ECO:0000313" key="6">
    <source>
        <dbReference type="EMBL" id="AWK76986.1"/>
    </source>
</evidence>
<dbReference type="PANTHER" id="PTHR45674:SF4">
    <property type="entry name" value="DNA LIGASE 1"/>
    <property type="match status" value="1"/>
</dbReference>
<evidence type="ECO:0000259" key="5">
    <source>
        <dbReference type="PROSITE" id="PS50160"/>
    </source>
</evidence>
<protein>
    <recommendedName>
        <fullName evidence="2">DNA ligase (ATP)</fullName>
        <ecNumber evidence="2">6.5.1.1</ecNumber>
    </recommendedName>
</protein>
<dbReference type="OrthoDB" id="9802472at2"/>